<comment type="similarity">
    <text evidence="13">Belongs to the protein kinase superfamily. Ser/Thr protein kinase family.</text>
</comment>
<dbReference type="InterPro" id="IPR008271">
    <property type="entry name" value="Ser/Thr_kinase_AS"/>
</dbReference>
<keyword evidence="9" id="KW-1015">Disulfide bond</keyword>
<keyword evidence="8 13" id="KW-0067">ATP-binding</keyword>
<comment type="catalytic activity">
    <reaction evidence="12 13">
        <text>L-seryl-[protein] + ATP = O-phospho-L-seryl-[protein] + ADP + H(+)</text>
        <dbReference type="Rhea" id="RHEA:17989"/>
        <dbReference type="Rhea" id="RHEA-COMP:9863"/>
        <dbReference type="Rhea" id="RHEA-COMP:11604"/>
        <dbReference type="ChEBI" id="CHEBI:15378"/>
        <dbReference type="ChEBI" id="CHEBI:29999"/>
        <dbReference type="ChEBI" id="CHEBI:30616"/>
        <dbReference type="ChEBI" id="CHEBI:83421"/>
        <dbReference type="ChEBI" id="CHEBI:456216"/>
        <dbReference type="EC" id="2.7.11.1"/>
    </reaction>
</comment>
<dbReference type="PANTHER" id="PTHR27002:SF1097">
    <property type="entry name" value="RECEPTOR-LIKE SERINE_THREONINE-PROTEIN KINASE"/>
    <property type="match status" value="1"/>
</dbReference>
<evidence type="ECO:0000259" key="15">
    <source>
        <dbReference type="PROSITE" id="PS50927"/>
    </source>
</evidence>
<reference evidence="17" key="1">
    <citation type="submission" date="2020-07" db="EMBL/GenBank/DDBJ databases">
        <title>Ethylene signaling mediates host invasion by parasitic plants.</title>
        <authorList>
            <person name="Yoshida S."/>
        </authorList>
    </citation>
    <scope>NUCLEOTIDE SEQUENCE</scope>
    <source>
        <strain evidence="17">Okayama</strain>
    </source>
</reference>
<gene>
    <name evidence="17" type="ORF">PHJA_000537900</name>
</gene>
<feature type="domain" description="Protein kinase" evidence="14">
    <location>
        <begin position="455"/>
        <end position="730"/>
    </location>
</feature>
<keyword evidence="17" id="KW-0430">Lectin</keyword>
<dbReference type="GO" id="GO:0048544">
    <property type="term" value="P:recognition of pollen"/>
    <property type="evidence" value="ECO:0007669"/>
    <property type="project" value="InterPro"/>
</dbReference>
<evidence type="ECO:0000256" key="3">
    <source>
        <dbReference type="ARBA" id="ARBA00022527"/>
    </source>
</evidence>
<dbReference type="Pfam" id="PF00954">
    <property type="entry name" value="S_locus_glycop"/>
    <property type="match status" value="1"/>
</dbReference>
<dbReference type="InterPro" id="IPR003609">
    <property type="entry name" value="Pan_app"/>
</dbReference>
<evidence type="ECO:0000256" key="1">
    <source>
        <dbReference type="ARBA" id="ARBA00004251"/>
    </source>
</evidence>
<dbReference type="PIRSF" id="PIRSF000641">
    <property type="entry name" value="SRK"/>
    <property type="match status" value="1"/>
</dbReference>
<keyword evidence="18" id="KW-1185">Reference proteome</keyword>
<dbReference type="PANTHER" id="PTHR27002">
    <property type="entry name" value="RECEPTOR-LIKE SERINE/THREONINE-PROTEIN KINASE SD1-8"/>
    <property type="match status" value="1"/>
</dbReference>
<dbReference type="PROSITE" id="PS50948">
    <property type="entry name" value="PAN"/>
    <property type="match status" value="1"/>
</dbReference>
<dbReference type="Pfam" id="PF07714">
    <property type="entry name" value="PK_Tyr_Ser-Thr"/>
    <property type="match status" value="1"/>
</dbReference>
<dbReference type="FunFam" id="3.30.200.20:FF:000195">
    <property type="entry name" value="G-type lectin S-receptor-like serine/threonine-protein kinase"/>
    <property type="match status" value="1"/>
</dbReference>
<keyword evidence="2" id="KW-0472">Membrane</keyword>
<dbReference type="CDD" id="cd14066">
    <property type="entry name" value="STKc_IRAK"/>
    <property type="match status" value="1"/>
</dbReference>
<dbReference type="AlphaFoldDB" id="A0A830BIK3"/>
<evidence type="ECO:0000256" key="6">
    <source>
        <dbReference type="ARBA" id="ARBA00022741"/>
    </source>
</evidence>
<evidence type="ECO:0000256" key="7">
    <source>
        <dbReference type="ARBA" id="ARBA00022777"/>
    </source>
</evidence>
<feature type="domain" description="Apple" evidence="16">
    <location>
        <begin position="336"/>
        <end position="415"/>
    </location>
</feature>
<dbReference type="EMBL" id="BMAC01000075">
    <property type="protein sequence ID" value="GFP83943.1"/>
    <property type="molecule type" value="Genomic_DNA"/>
</dbReference>
<dbReference type="Pfam" id="PF01453">
    <property type="entry name" value="B_lectin"/>
    <property type="match status" value="1"/>
</dbReference>
<evidence type="ECO:0000256" key="2">
    <source>
        <dbReference type="ARBA" id="ARBA00022475"/>
    </source>
</evidence>
<dbReference type="FunFam" id="1.10.510.10:FF:000060">
    <property type="entry name" value="G-type lectin S-receptor-like serine/threonine-protein kinase"/>
    <property type="match status" value="1"/>
</dbReference>
<dbReference type="PROSITE" id="PS50927">
    <property type="entry name" value="BULB_LECTIN"/>
    <property type="match status" value="1"/>
</dbReference>
<dbReference type="InterPro" id="IPR000719">
    <property type="entry name" value="Prot_kinase_dom"/>
</dbReference>
<dbReference type="InterPro" id="IPR001245">
    <property type="entry name" value="Ser-Thr/Tyr_kinase_cat_dom"/>
</dbReference>
<dbReference type="SMART" id="SM00108">
    <property type="entry name" value="B_lectin"/>
    <property type="match status" value="1"/>
</dbReference>
<evidence type="ECO:0000256" key="8">
    <source>
        <dbReference type="ARBA" id="ARBA00022840"/>
    </source>
</evidence>
<evidence type="ECO:0000256" key="13">
    <source>
        <dbReference type="PIRNR" id="PIRNR000641"/>
    </source>
</evidence>
<keyword evidence="5" id="KW-0732">Signal</keyword>
<dbReference type="Gene3D" id="1.10.510.10">
    <property type="entry name" value="Transferase(Phosphotransferase) domain 1"/>
    <property type="match status" value="1"/>
</dbReference>
<evidence type="ECO:0000259" key="14">
    <source>
        <dbReference type="PROSITE" id="PS50011"/>
    </source>
</evidence>
<dbReference type="InterPro" id="IPR000858">
    <property type="entry name" value="S_locus_glycoprot_dom"/>
</dbReference>
<dbReference type="Gene3D" id="3.30.200.20">
    <property type="entry name" value="Phosphorylase Kinase, domain 1"/>
    <property type="match status" value="1"/>
</dbReference>
<comment type="caution">
    <text evidence="17">The sequence shown here is derived from an EMBL/GenBank/DDBJ whole genome shotgun (WGS) entry which is preliminary data.</text>
</comment>
<keyword evidence="7 13" id="KW-0418">Kinase</keyword>
<evidence type="ECO:0000256" key="11">
    <source>
        <dbReference type="ARBA" id="ARBA00047899"/>
    </source>
</evidence>
<comment type="catalytic activity">
    <reaction evidence="11 13">
        <text>L-threonyl-[protein] + ATP = O-phospho-L-threonyl-[protein] + ADP + H(+)</text>
        <dbReference type="Rhea" id="RHEA:46608"/>
        <dbReference type="Rhea" id="RHEA-COMP:11060"/>
        <dbReference type="Rhea" id="RHEA-COMP:11605"/>
        <dbReference type="ChEBI" id="CHEBI:15378"/>
        <dbReference type="ChEBI" id="CHEBI:30013"/>
        <dbReference type="ChEBI" id="CHEBI:30616"/>
        <dbReference type="ChEBI" id="CHEBI:61977"/>
        <dbReference type="ChEBI" id="CHEBI:456216"/>
        <dbReference type="EC" id="2.7.11.1"/>
    </reaction>
</comment>
<dbReference type="GO" id="GO:0005524">
    <property type="term" value="F:ATP binding"/>
    <property type="evidence" value="ECO:0007669"/>
    <property type="project" value="UniProtKB-KW"/>
</dbReference>
<evidence type="ECO:0000259" key="16">
    <source>
        <dbReference type="PROSITE" id="PS50948"/>
    </source>
</evidence>
<dbReference type="SUPFAM" id="SSF51110">
    <property type="entry name" value="alpha-D-mannose-specific plant lectins"/>
    <property type="match status" value="1"/>
</dbReference>
<evidence type="ECO:0000256" key="9">
    <source>
        <dbReference type="ARBA" id="ARBA00023157"/>
    </source>
</evidence>
<evidence type="ECO:0000313" key="18">
    <source>
        <dbReference type="Proteomes" id="UP000653305"/>
    </source>
</evidence>
<keyword evidence="3 13" id="KW-0723">Serine/threonine-protein kinase</keyword>
<organism evidence="17 18">
    <name type="scientific">Phtheirospermum japonicum</name>
    <dbReference type="NCBI Taxonomy" id="374723"/>
    <lineage>
        <taxon>Eukaryota</taxon>
        <taxon>Viridiplantae</taxon>
        <taxon>Streptophyta</taxon>
        <taxon>Embryophyta</taxon>
        <taxon>Tracheophyta</taxon>
        <taxon>Spermatophyta</taxon>
        <taxon>Magnoliopsida</taxon>
        <taxon>eudicotyledons</taxon>
        <taxon>Gunneridae</taxon>
        <taxon>Pentapetalae</taxon>
        <taxon>asterids</taxon>
        <taxon>lamiids</taxon>
        <taxon>Lamiales</taxon>
        <taxon>Orobanchaceae</taxon>
        <taxon>Orobanchaceae incertae sedis</taxon>
        <taxon>Phtheirospermum</taxon>
    </lineage>
</organism>
<keyword evidence="4 13" id="KW-0808">Transferase</keyword>
<keyword evidence="10" id="KW-0325">Glycoprotein</keyword>
<dbReference type="PROSITE" id="PS00108">
    <property type="entry name" value="PROTEIN_KINASE_ST"/>
    <property type="match status" value="1"/>
</dbReference>
<dbReference type="EC" id="2.7.11.1" evidence="13"/>
<evidence type="ECO:0000256" key="12">
    <source>
        <dbReference type="ARBA" id="ARBA00048679"/>
    </source>
</evidence>
<dbReference type="OrthoDB" id="785331at2759"/>
<dbReference type="Gene3D" id="2.90.10.10">
    <property type="entry name" value="Bulb-type lectin domain"/>
    <property type="match status" value="1"/>
</dbReference>
<dbReference type="Pfam" id="PF08276">
    <property type="entry name" value="PAN_2"/>
    <property type="match status" value="1"/>
</dbReference>
<evidence type="ECO:0000256" key="5">
    <source>
        <dbReference type="ARBA" id="ARBA00022729"/>
    </source>
</evidence>
<dbReference type="InterPro" id="IPR024171">
    <property type="entry name" value="SRK-like_kinase"/>
</dbReference>
<dbReference type="GO" id="GO:0005886">
    <property type="term" value="C:plasma membrane"/>
    <property type="evidence" value="ECO:0007669"/>
    <property type="project" value="UniProtKB-SubCell"/>
</dbReference>
<accession>A0A830BIK3</accession>
<dbReference type="CDD" id="cd00028">
    <property type="entry name" value="B_lectin"/>
    <property type="match status" value="1"/>
</dbReference>
<dbReference type="GO" id="GO:0004674">
    <property type="term" value="F:protein serine/threonine kinase activity"/>
    <property type="evidence" value="ECO:0007669"/>
    <property type="project" value="UniProtKB-KW"/>
</dbReference>
<sequence length="773" mass="87028">MKITFVYVSLTPLITSIDAKSTLIPRQSLKNGQTLISDNNRFELGFFNVSSNRDSNRDSRYLGIWYKQITPLTVVWVANRLTPLRGDHVKLIINLNAHLLLRDDQGNIIPYAKPDRPVQEPSLVLLDSGNLVIKDGERYIWQSFDFPSDTLLPGMKLGRVVKSNLTRALTSWRNLDDPFNGDFVFSVDSEKSPDQLLLEKSGLTLSRWGPWDGKKFSGANMKNNNNPVFRTVYYYGPDEVYFTFEMLDDKILLRMVVSSGGAVQFLKWKVGPGAWVPTVTLNRDVCDRYGSCGPYGVCYADNPGCRCLEGFEENSPYDWRGLDGLDGCRRTNILNCSDGDGFVKYGGLKLPDNFRVWRGLGAGRCGDSCLKECACMAYTSIDIYGNGSECVVWLDQLVDLRDASHNGDEIYIRMARVELGTSDIVAKTNSVPDREDGQYIQLFGMSIISAATNNFSLGNKIGQGGFGPVYQGKFQDGQKIAVKRLSENSNQGLLEFKNEMNLIAHLQHRNLVKLLGCCIEGDERMLVYEYMPNKSLDQFIFDSVKKVLLPWENRFSILKGIAKGLDYLHFGSRLRVIHRDLKASNILLDDEMNPKISDFGLARNFENEKEETTRRVIGTHGYMSPEYVINGHYSIKSDVFSFGVLALEIISGERNWGFYHPDHDFNLLGHAWKLWNEGRGLELIDPIMEDSFVEIEVIRCVQIGLLCVQHSSKERPTMTQVVSMLENENVGLSEPQEPGFFSRITSTPGLASSMGWNQESVNGLTVTDLTGRA</sequence>
<dbReference type="InterPro" id="IPR011009">
    <property type="entry name" value="Kinase-like_dom_sf"/>
</dbReference>
<dbReference type="PROSITE" id="PS50011">
    <property type="entry name" value="PROTEIN_KINASE_DOM"/>
    <property type="match status" value="1"/>
</dbReference>
<feature type="domain" description="Bulb-type lectin" evidence="15">
    <location>
        <begin position="20"/>
        <end position="146"/>
    </location>
</feature>
<dbReference type="CDD" id="cd01098">
    <property type="entry name" value="PAN_AP_plant"/>
    <property type="match status" value="1"/>
</dbReference>
<keyword evidence="6 13" id="KW-0547">Nucleotide-binding</keyword>
<keyword evidence="17" id="KW-0675">Receptor</keyword>
<dbReference type="Proteomes" id="UP000653305">
    <property type="component" value="Unassembled WGS sequence"/>
</dbReference>
<evidence type="ECO:0000256" key="4">
    <source>
        <dbReference type="ARBA" id="ARBA00022679"/>
    </source>
</evidence>
<name>A0A830BIK3_9LAMI</name>
<proteinExistence type="inferred from homology"/>
<dbReference type="SUPFAM" id="SSF56112">
    <property type="entry name" value="Protein kinase-like (PK-like)"/>
    <property type="match status" value="1"/>
</dbReference>
<dbReference type="SMART" id="SM00220">
    <property type="entry name" value="S_TKc"/>
    <property type="match status" value="1"/>
</dbReference>
<dbReference type="InterPro" id="IPR001480">
    <property type="entry name" value="Bulb-type_lectin_dom"/>
</dbReference>
<dbReference type="InterPro" id="IPR036426">
    <property type="entry name" value="Bulb-type_lectin_dom_sf"/>
</dbReference>
<evidence type="ECO:0000256" key="10">
    <source>
        <dbReference type="ARBA" id="ARBA00023180"/>
    </source>
</evidence>
<comment type="subcellular location">
    <subcellularLocation>
        <location evidence="1">Cell membrane</location>
        <topology evidence="1">Single-pass type I membrane protein</topology>
    </subcellularLocation>
</comment>
<keyword evidence="2" id="KW-1003">Cell membrane</keyword>
<protein>
    <recommendedName>
        <fullName evidence="13">Receptor-like serine/threonine-protein kinase</fullName>
        <ecNumber evidence="13">2.7.11.1</ecNumber>
    </recommendedName>
</protein>
<evidence type="ECO:0000313" key="17">
    <source>
        <dbReference type="EMBL" id="GFP83943.1"/>
    </source>
</evidence>
<dbReference type="GO" id="GO:0030246">
    <property type="term" value="F:carbohydrate binding"/>
    <property type="evidence" value="ECO:0007669"/>
    <property type="project" value="UniProtKB-KW"/>
</dbReference>